<accession>A0A202B5Y1</accession>
<feature type="signal peptide" evidence="2">
    <location>
        <begin position="1"/>
        <end position="21"/>
    </location>
</feature>
<reference evidence="4 5" key="1">
    <citation type="submission" date="2017-05" db="EMBL/GenBank/DDBJ databases">
        <title>Chromobacterium violaceum GHPS1 isolated from Hydrocarbon polluted soil in French Guiana display an awesome secondary metabolite arsenal and a battery of drug and heavy-metal-resistance and detoxification of xenobiotics proteins.</title>
        <authorList>
            <person name="Belbahri L."/>
        </authorList>
    </citation>
    <scope>NUCLEOTIDE SEQUENCE [LARGE SCALE GENOMIC DNA]</scope>
    <source>
        <strain evidence="4 5">GHPS1</strain>
    </source>
</reference>
<comment type="caution">
    <text evidence="4">The sequence shown here is derived from an EMBL/GenBank/DDBJ whole genome shotgun (WGS) entry which is preliminary data.</text>
</comment>
<dbReference type="RefSeq" id="WP_087698402.1">
    <property type="nucleotide sequence ID" value="NZ_JABXOB010000010.1"/>
</dbReference>
<gene>
    <name evidence="4" type="ORF">CBW21_16915</name>
</gene>
<feature type="chain" id="PRO_5012555339" evidence="2">
    <location>
        <begin position="22"/>
        <end position="509"/>
    </location>
</feature>
<dbReference type="InterPro" id="IPR036249">
    <property type="entry name" value="Thioredoxin-like_sf"/>
</dbReference>
<dbReference type="Gene3D" id="3.40.30.10">
    <property type="entry name" value="Glutaredoxin"/>
    <property type="match status" value="1"/>
</dbReference>
<keyword evidence="1 2" id="KW-0732">Signal</keyword>
<organism evidence="4 5">
    <name type="scientific">Chromobacterium violaceum</name>
    <dbReference type="NCBI Taxonomy" id="536"/>
    <lineage>
        <taxon>Bacteria</taxon>
        <taxon>Pseudomonadati</taxon>
        <taxon>Pseudomonadota</taxon>
        <taxon>Betaproteobacteria</taxon>
        <taxon>Neisseriales</taxon>
        <taxon>Chromobacteriaceae</taxon>
        <taxon>Chromobacterium</taxon>
    </lineage>
</organism>
<dbReference type="InterPro" id="IPR051099">
    <property type="entry name" value="AGR/TXD"/>
</dbReference>
<sequence>MKRTLLAMALALAGLMPLAHADVSDGHALPPGISWQQGDVPAAFARAKAENKPVFLYWGAVWCPPCNQVKSTIFNRPDFIAATRQFVPVYLDGDSDNAQQLGEKFKVRGYPTMILFRPDGTEITRLPGEVDPERYLRTLQLGLTAVKPVKALLTDALAGNTLAAADWQLLADYAWDVDRGQLLPEQDVPATLAQLAERVPAEPAAVATRLQLKALAALAGEKAPPAFDKRQARGRLLRVLADDTLSRANADVVIYAASDALKLLGDDAALRQAFDAQLKKLEADSTLSWSDRLGAASTLLSLYKQQHPKQPLPAGLVADVKAKAAEADKASANPYQRQAVITAAGELLSDAGLLDESDTLLKGELKTSHAPYYHMLILASNAKERGDKAAALDWYQKAYQASEGQATRLQWGASYVSNAVELAPQDAGRIELAASEVFADAGKSGSAFYERSRRSLEKVAGRLKTWNQDGKHADAVGRLAGQLNGVCEKLSAEDAQKPVCDGLVKELKS</sequence>
<dbReference type="PANTHER" id="PTHR15337:SF11">
    <property type="entry name" value="THIOREDOXIN DOMAIN-CONTAINING PROTEIN"/>
    <property type="match status" value="1"/>
</dbReference>
<evidence type="ECO:0000259" key="3">
    <source>
        <dbReference type="PROSITE" id="PS51352"/>
    </source>
</evidence>
<dbReference type="InterPro" id="IPR012336">
    <property type="entry name" value="Thioredoxin-like_fold"/>
</dbReference>
<dbReference type="Pfam" id="PF13098">
    <property type="entry name" value="Thioredoxin_2"/>
    <property type="match status" value="1"/>
</dbReference>
<protein>
    <submittedName>
        <fullName evidence="4">Disulfide isomerase</fullName>
    </submittedName>
</protein>
<evidence type="ECO:0000256" key="2">
    <source>
        <dbReference type="SAM" id="SignalP"/>
    </source>
</evidence>
<dbReference type="AlphaFoldDB" id="A0A202B5Y1"/>
<evidence type="ECO:0000313" key="4">
    <source>
        <dbReference type="EMBL" id="OVE46829.1"/>
    </source>
</evidence>
<keyword evidence="5" id="KW-1185">Reference proteome</keyword>
<dbReference type="PROSITE" id="PS51352">
    <property type="entry name" value="THIOREDOXIN_2"/>
    <property type="match status" value="1"/>
</dbReference>
<name>A0A202B5Y1_CHRVL</name>
<dbReference type="GO" id="GO:0016853">
    <property type="term" value="F:isomerase activity"/>
    <property type="evidence" value="ECO:0007669"/>
    <property type="project" value="UniProtKB-KW"/>
</dbReference>
<dbReference type="PANTHER" id="PTHR15337">
    <property type="entry name" value="ANTERIOR GRADIENT PROTEIN-RELATED"/>
    <property type="match status" value="1"/>
</dbReference>
<evidence type="ECO:0000256" key="1">
    <source>
        <dbReference type="ARBA" id="ARBA00022729"/>
    </source>
</evidence>
<dbReference type="SUPFAM" id="SSF52833">
    <property type="entry name" value="Thioredoxin-like"/>
    <property type="match status" value="1"/>
</dbReference>
<dbReference type="EMBL" id="NHOO01000015">
    <property type="protein sequence ID" value="OVE46829.1"/>
    <property type="molecule type" value="Genomic_DNA"/>
</dbReference>
<feature type="domain" description="Thioredoxin" evidence="3">
    <location>
        <begin position="10"/>
        <end position="144"/>
    </location>
</feature>
<dbReference type="Proteomes" id="UP000196342">
    <property type="component" value="Unassembled WGS sequence"/>
</dbReference>
<evidence type="ECO:0000313" key="5">
    <source>
        <dbReference type="Proteomes" id="UP000196342"/>
    </source>
</evidence>
<dbReference type="InterPro" id="IPR013766">
    <property type="entry name" value="Thioredoxin_domain"/>
</dbReference>
<keyword evidence="4" id="KW-0413">Isomerase</keyword>
<proteinExistence type="predicted"/>